<comment type="function">
    <text evidence="6">Toxic component of a toxin-antitoxin (TA) system. An RNase.</text>
</comment>
<dbReference type="InterPro" id="IPR022907">
    <property type="entry name" value="VapC_family"/>
</dbReference>
<reference evidence="8 9" key="1">
    <citation type="journal article" date="2009" name="Stand. Genomic Sci.">
        <title>Complete genome sequence of Rhodothermus marinus type strain (R-10).</title>
        <authorList>
            <person name="Nolan M."/>
            <person name="Tindall B.J."/>
            <person name="Pomrenke H."/>
            <person name="Lapidus A."/>
            <person name="Copeland A."/>
            <person name="Glavina Del Rio T."/>
            <person name="Lucas S."/>
            <person name="Chen F."/>
            <person name="Tice H."/>
            <person name="Cheng J.F."/>
            <person name="Saunders E."/>
            <person name="Han C."/>
            <person name="Bruce D."/>
            <person name="Goodwin L."/>
            <person name="Chain P."/>
            <person name="Pitluck S."/>
            <person name="Ovchinikova G."/>
            <person name="Pati A."/>
            <person name="Ivanova N."/>
            <person name="Mavromatis K."/>
            <person name="Chen A."/>
            <person name="Palaniappan K."/>
            <person name="Land M."/>
            <person name="Hauser L."/>
            <person name="Chang Y.J."/>
            <person name="Jeffries C.D."/>
            <person name="Brettin T."/>
            <person name="Goker M."/>
            <person name="Bristow J."/>
            <person name="Eisen J.A."/>
            <person name="Markowitz V."/>
            <person name="Hugenholtz P."/>
            <person name="Kyrpides N.C."/>
            <person name="Klenk H.P."/>
            <person name="Detter J.C."/>
        </authorList>
    </citation>
    <scope>NUCLEOTIDE SEQUENCE [LARGE SCALE GENOMIC DNA]</scope>
    <source>
        <strain evidence="9">ATCC 43812 / DSM 4252 / R-10</strain>
        <plasmid evidence="8">pRMAR01</plasmid>
    </source>
</reference>
<dbReference type="Gene3D" id="3.40.50.1010">
    <property type="entry name" value="5'-nuclease"/>
    <property type="match status" value="1"/>
</dbReference>
<proteinExistence type="inferred from homology"/>
<keyword evidence="6" id="KW-0800">Toxin</keyword>
<dbReference type="GO" id="GO:0000287">
    <property type="term" value="F:magnesium ion binding"/>
    <property type="evidence" value="ECO:0007669"/>
    <property type="project" value="UniProtKB-UniRule"/>
</dbReference>
<dbReference type="HAMAP" id="MF_00265">
    <property type="entry name" value="VapC_Nob1"/>
    <property type="match status" value="1"/>
</dbReference>
<evidence type="ECO:0000256" key="1">
    <source>
        <dbReference type="ARBA" id="ARBA00022649"/>
    </source>
</evidence>
<feature type="binding site" evidence="6">
    <location>
        <position position="105"/>
    </location>
    <ligand>
        <name>Mg(2+)</name>
        <dbReference type="ChEBI" id="CHEBI:18420"/>
    </ligand>
</feature>
<dbReference type="GO" id="GO:0016787">
    <property type="term" value="F:hydrolase activity"/>
    <property type="evidence" value="ECO:0007669"/>
    <property type="project" value="UniProtKB-KW"/>
</dbReference>
<feature type="domain" description="PIN" evidence="7">
    <location>
        <begin position="6"/>
        <end position="129"/>
    </location>
</feature>
<comment type="cofactor">
    <cofactor evidence="6">
        <name>Mg(2+)</name>
        <dbReference type="ChEBI" id="CHEBI:18420"/>
    </cofactor>
</comment>
<evidence type="ECO:0000256" key="3">
    <source>
        <dbReference type="ARBA" id="ARBA00022723"/>
    </source>
</evidence>
<keyword evidence="1 6" id="KW-1277">Toxin-antitoxin system</keyword>
<keyword evidence="3 6" id="KW-0479">Metal-binding</keyword>
<dbReference type="SUPFAM" id="SSF88723">
    <property type="entry name" value="PIN domain-like"/>
    <property type="match status" value="1"/>
</dbReference>
<dbReference type="InterPro" id="IPR044153">
    <property type="entry name" value="PIN_Pae0151-like"/>
</dbReference>
<dbReference type="InterPro" id="IPR029060">
    <property type="entry name" value="PIN-like_dom_sf"/>
</dbReference>
<name>D0MKR6_RHOM4</name>
<dbReference type="KEGG" id="rmr:Rmar_2863"/>
<keyword evidence="9" id="KW-1185">Reference proteome</keyword>
<comment type="similarity">
    <text evidence="6">Belongs to the PINc/VapC protein family.</text>
</comment>
<dbReference type="PANTHER" id="PTHR35901">
    <property type="entry name" value="RIBONUCLEASE VAPC3"/>
    <property type="match status" value="1"/>
</dbReference>
<dbReference type="RefSeq" id="WP_012845340.1">
    <property type="nucleotide sequence ID" value="NC_013502.1"/>
</dbReference>
<evidence type="ECO:0000256" key="2">
    <source>
        <dbReference type="ARBA" id="ARBA00022722"/>
    </source>
</evidence>
<geneLocation type="plasmid" evidence="8 9">
    <name>pRMAR01</name>
</geneLocation>
<dbReference type="InterPro" id="IPR051619">
    <property type="entry name" value="TypeII_TA_RNase_PINc/VapC"/>
</dbReference>
<evidence type="ECO:0000313" key="9">
    <source>
        <dbReference type="Proteomes" id="UP000002221"/>
    </source>
</evidence>
<organism evidence="8 9">
    <name type="scientific">Rhodothermus marinus (strain ATCC 43812 / DSM 4252 / R-10)</name>
    <name type="common">Rhodothermus obamensis</name>
    <dbReference type="NCBI Taxonomy" id="518766"/>
    <lineage>
        <taxon>Bacteria</taxon>
        <taxon>Pseudomonadati</taxon>
        <taxon>Rhodothermota</taxon>
        <taxon>Rhodothermia</taxon>
        <taxon>Rhodothermales</taxon>
        <taxon>Rhodothermaceae</taxon>
        <taxon>Rhodothermus</taxon>
    </lineage>
</organism>
<evidence type="ECO:0000256" key="4">
    <source>
        <dbReference type="ARBA" id="ARBA00022801"/>
    </source>
</evidence>
<dbReference type="Proteomes" id="UP000002221">
    <property type="component" value="Plasmid pRMAR01"/>
</dbReference>
<evidence type="ECO:0000256" key="5">
    <source>
        <dbReference type="ARBA" id="ARBA00022842"/>
    </source>
</evidence>
<dbReference type="EMBL" id="CP001808">
    <property type="protein sequence ID" value="ACY49730.1"/>
    <property type="molecule type" value="Genomic_DNA"/>
</dbReference>
<dbReference type="CDD" id="cd09873">
    <property type="entry name" value="PIN_Pae0151-like"/>
    <property type="match status" value="1"/>
</dbReference>
<evidence type="ECO:0000256" key="6">
    <source>
        <dbReference type="HAMAP-Rule" id="MF_00265"/>
    </source>
</evidence>
<dbReference type="OrthoDB" id="32153at2"/>
<dbReference type="GO" id="GO:0004540">
    <property type="term" value="F:RNA nuclease activity"/>
    <property type="evidence" value="ECO:0007669"/>
    <property type="project" value="InterPro"/>
</dbReference>
<keyword evidence="5 6" id="KW-0460">Magnesium</keyword>
<dbReference type="HOGENOM" id="CLU_121774_1_3_10"/>
<dbReference type="Pfam" id="PF01850">
    <property type="entry name" value="PIN"/>
    <property type="match status" value="1"/>
</dbReference>
<dbReference type="eggNOG" id="COG4113">
    <property type="taxonomic scope" value="Bacteria"/>
</dbReference>
<dbReference type="AlphaFoldDB" id="D0MKR6"/>
<sequence length="142" mass="15939">MPGSWICIDASIVVRLVARPDDHVVLERWDAWLAEGRRLAAPTLLFYEVTNALHRYHRHGWMKEGTVRSALEAALALPVELHGDASLHERALEMATELGLAAAYDAHYLALAERLRAEFWTADGKLVRAVGARFDWVRLLGS</sequence>
<dbReference type="PANTHER" id="PTHR35901:SF1">
    <property type="entry name" value="EXONUCLEASE VAPC9"/>
    <property type="match status" value="1"/>
</dbReference>
<keyword evidence="8" id="KW-0614">Plasmid</keyword>
<keyword evidence="4 6" id="KW-0378">Hydrolase</keyword>
<accession>D0MKR6</accession>
<evidence type="ECO:0000313" key="8">
    <source>
        <dbReference type="EMBL" id="ACY49730.1"/>
    </source>
</evidence>
<evidence type="ECO:0000259" key="7">
    <source>
        <dbReference type="Pfam" id="PF01850"/>
    </source>
</evidence>
<feature type="binding site" evidence="6">
    <location>
        <position position="9"/>
    </location>
    <ligand>
        <name>Mg(2+)</name>
        <dbReference type="ChEBI" id="CHEBI:18420"/>
    </ligand>
</feature>
<gene>
    <name evidence="6" type="primary">vapC</name>
    <name evidence="8" type="ordered locus">Rmar_2863</name>
</gene>
<dbReference type="EC" id="3.1.-.-" evidence="6"/>
<dbReference type="InterPro" id="IPR002716">
    <property type="entry name" value="PIN_dom"/>
</dbReference>
<protein>
    <recommendedName>
        <fullName evidence="6">Ribonuclease VapC</fullName>
        <shortName evidence="6">RNase VapC</shortName>
        <ecNumber evidence="6">3.1.-.-</ecNumber>
    </recommendedName>
    <alternativeName>
        <fullName evidence="6">Toxin VapC</fullName>
    </alternativeName>
</protein>
<dbReference type="GO" id="GO:0090729">
    <property type="term" value="F:toxin activity"/>
    <property type="evidence" value="ECO:0007669"/>
    <property type="project" value="UniProtKB-KW"/>
</dbReference>
<keyword evidence="2 6" id="KW-0540">Nuclease</keyword>